<sequence>MRQSSFMSTYDLRVRKVYNWLGSTELMIELYGLEECVGFGDTFLEAKKNLSESIQRWEQTFGLDRLPPPNNRPQLIFIDAPMEKAEFTFINHELLALEQG</sequence>
<dbReference type="InterPro" id="IPR035069">
    <property type="entry name" value="TTHA1013/TTHA0281-like"/>
</dbReference>
<comment type="caution">
    <text evidence="1">The sequence shown here is derived from an EMBL/GenBank/DDBJ whole genome shotgun (WGS) entry which is preliminary data.</text>
</comment>
<reference evidence="1 2" key="1">
    <citation type="submission" date="2019-03" db="EMBL/GenBank/DDBJ databases">
        <authorList>
            <person name="Liu G."/>
        </authorList>
    </citation>
    <scope>NUCLEOTIDE SEQUENCE [LARGE SCALE GENOMIC DNA]</scope>
    <source>
        <strain evidence="1 2">DSM 19099</strain>
    </source>
</reference>
<dbReference type="AlphaFoldDB" id="A0A4Y7WRG1"/>
<organism evidence="1 2">
    <name type="scientific">Shouchella lehensis</name>
    <dbReference type="NCBI Taxonomy" id="300825"/>
    <lineage>
        <taxon>Bacteria</taxon>
        <taxon>Bacillati</taxon>
        <taxon>Bacillota</taxon>
        <taxon>Bacilli</taxon>
        <taxon>Bacillales</taxon>
        <taxon>Bacillaceae</taxon>
        <taxon>Shouchella</taxon>
    </lineage>
</organism>
<dbReference type="SUPFAM" id="SSF143100">
    <property type="entry name" value="TTHA1013/TTHA0281-like"/>
    <property type="match status" value="1"/>
</dbReference>
<dbReference type="EMBL" id="SNUX01000001">
    <property type="protein sequence ID" value="TES51173.1"/>
    <property type="molecule type" value="Genomic_DNA"/>
</dbReference>
<proteinExistence type="predicted"/>
<evidence type="ECO:0000313" key="1">
    <source>
        <dbReference type="EMBL" id="TES51173.1"/>
    </source>
</evidence>
<evidence type="ECO:0000313" key="2">
    <source>
        <dbReference type="Proteomes" id="UP000298210"/>
    </source>
</evidence>
<accession>A0A4Y7WRG1</accession>
<dbReference type="Proteomes" id="UP000298210">
    <property type="component" value="Unassembled WGS sequence"/>
</dbReference>
<protein>
    <submittedName>
        <fullName evidence="1">Type II toxin-antitoxin system HicB family antitoxin</fullName>
    </submittedName>
</protein>
<name>A0A4Y7WRG1_9BACI</name>
<gene>
    <name evidence="1" type="ORF">E2L03_04420</name>
</gene>
<dbReference type="RefSeq" id="WP_095150534.1">
    <property type="nucleotide sequence ID" value="NZ_LDIM01000012.1"/>
</dbReference>